<dbReference type="Proteomes" id="UP000694005">
    <property type="component" value="Chromosome A07"/>
</dbReference>
<sequence>LFLFLSILVCFIQICLFCHTKRETLFHYRYLLNYWGTHPYSEEIIRFDRADVKPLKPRK</sequence>
<dbReference type="AlphaFoldDB" id="A0A8D9M9S0"/>
<proteinExistence type="predicted"/>
<reference evidence="2 3" key="1">
    <citation type="submission" date="2021-07" db="EMBL/GenBank/DDBJ databases">
        <authorList>
            <consortium name="Genoscope - CEA"/>
            <person name="William W."/>
        </authorList>
    </citation>
    <scope>NUCLEOTIDE SEQUENCE [LARGE SCALE GENOMIC DNA]</scope>
</reference>
<protein>
    <submittedName>
        <fullName evidence="2">Uncharacterized protein</fullName>
    </submittedName>
</protein>
<name>A0A8D9M9S0_BRACM</name>
<evidence type="ECO:0000313" key="3">
    <source>
        <dbReference type="Proteomes" id="UP000694005"/>
    </source>
</evidence>
<dbReference type="EMBL" id="LS974623">
    <property type="protein sequence ID" value="CAG7902682.1"/>
    <property type="molecule type" value="Genomic_DNA"/>
</dbReference>
<accession>A0A8D9M9S0</accession>
<evidence type="ECO:0000313" key="2">
    <source>
        <dbReference type="EMBL" id="CAG7902682.1"/>
    </source>
</evidence>
<feature type="chain" id="PRO_5034209492" evidence="1">
    <location>
        <begin position="18"/>
        <end position="59"/>
    </location>
</feature>
<keyword evidence="1" id="KW-0732">Signal</keyword>
<feature type="signal peptide" evidence="1">
    <location>
        <begin position="1"/>
        <end position="17"/>
    </location>
</feature>
<gene>
    <name evidence="2" type="ORF">BRAPAZ1V2_A07P23260.2</name>
</gene>
<organism evidence="2 3">
    <name type="scientific">Brassica campestris</name>
    <name type="common">Field mustard</name>
    <dbReference type="NCBI Taxonomy" id="3711"/>
    <lineage>
        <taxon>Eukaryota</taxon>
        <taxon>Viridiplantae</taxon>
        <taxon>Streptophyta</taxon>
        <taxon>Embryophyta</taxon>
        <taxon>Tracheophyta</taxon>
        <taxon>Spermatophyta</taxon>
        <taxon>Magnoliopsida</taxon>
        <taxon>eudicotyledons</taxon>
        <taxon>Gunneridae</taxon>
        <taxon>Pentapetalae</taxon>
        <taxon>rosids</taxon>
        <taxon>malvids</taxon>
        <taxon>Brassicales</taxon>
        <taxon>Brassicaceae</taxon>
        <taxon>Brassiceae</taxon>
        <taxon>Brassica</taxon>
    </lineage>
</organism>
<feature type="non-terminal residue" evidence="2">
    <location>
        <position position="1"/>
    </location>
</feature>
<evidence type="ECO:0000256" key="1">
    <source>
        <dbReference type="SAM" id="SignalP"/>
    </source>
</evidence>
<dbReference type="Gramene" id="A07p23260.2_BraZ1">
    <property type="protein sequence ID" value="A07p23260.2_BraZ1.CDS.1"/>
    <property type="gene ID" value="A07g23260.2_BraZ1"/>
</dbReference>